<dbReference type="SMART" id="SM00849">
    <property type="entry name" value="Lactamase_B"/>
    <property type="match status" value="1"/>
</dbReference>
<keyword evidence="4" id="KW-0378">Hydrolase</keyword>
<dbReference type="InterPro" id="IPR001279">
    <property type="entry name" value="Metallo-B-lactamas"/>
</dbReference>
<evidence type="ECO:0000313" key="7">
    <source>
        <dbReference type="EMBL" id="QQL48821.1"/>
    </source>
</evidence>
<dbReference type="PANTHER" id="PTHR42978:SF7">
    <property type="entry name" value="METALLO-HYDROLASE RV2300C-RELATED"/>
    <property type="match status" value="1"/>
</dbReference>
<evidence type="ECO:0000256" key="4">
    <source>
        <dbReference type="ARBA" id="ARBA00022801"/>
    </source>
</evidence>
<dbReference type="RefSeq" id="WP_157525803.1">
    <property type="nucleotide sequence ID" value="NZ_CP066775.1"/>
</dbReference>
<keyword evidence="8" id="KW-1185">Reference proteome</keyword>
<dbReference type="PANTHER" id="PTHR42978">
    <property type="entry name" value="QUORUM-QUENCHING LACTONASE YTNP-RELATED-RELATED"/>
    <property type="match status" value="1"/>
</dbReference>
<comment type="cofactor">
    <cofactor evidence="1">
        <name>Zn(2+)</name>
        <dbReference type="ChEBI" id="CHEBI:29105"/>
    </cofactor>
</comment>
<dbReference type="Pfam" id="PF00753">
    <property type="entry name" value="Lactamase_B"/>
    <property type="match status" value="1"/>
</dbReference>
<dbReference type="AlphaFoldDB" id="A0A6I4I1X2"/>
<dbReference type="Gene3D" id="3.60.15.10">
    <property type="entry name" value="Ribonuclease Z/Hydroxyacylglutathione hydrolase-like"/>
    <property type="match status" value="1"/>
</dbReference>
<dbReference type="InterPro" id="IPR051013">
    <property type="entry name" value="MBL_superfamily_lactonases"/>
</dbReference>
<keyword evidence="5" id="KW-0862">Zinc</keyword>
<evidence type="ECO:0000313" key="8">
    <source>
        <dbReference type="Proteomes" id="UP000429232"/>
    </source>
</evidence>
<dbReference type="SUPFAM" id="SSF56281">
    <property type="entry name" value="Metallo-hydrolase/oxidoreductase"/>
    <property type="match status" value="1"/>
</dbReference>
<dbReference type="KEGG" id="mgik:GO620_011595"/>
<dbReference type="Proteomes" id="UP000429232">
    <property type="component" value="Chromosome"/>
</dbReference>
<proteinExistence type="inferred from homology"/>
<evidence type="ECO:0000256" key="3">
    <source>
        <dbReference type="ARBA" id="ARBA00022723"/>
    </source>
</evidence>
<protein>
    <submittedName>
        <fullName evidence="7">N-acyl homoserine lactonase family protein</fullName>
    </submittedName>
</protein>
<comment type="similarity">
    <text evidence="2">Belongs to the metallo-beta-lactamase superfamily.</text>
</comment>
<evidence type="ECO:0000256" key="2">
    <source>
        <dbReference type="ARBA" id="ARBA00007749"/>
    </source>
</evidence>
<organism evidence="7 8">
    <name type="scientific">Mucilaginibacter ginkgonis</name>
    <dbReference type="NCBI Taxonomy" id="2682091"/>
    <lineage>
        <taxon>Bacteria</taxon>
        <taxon>Pseudomonadati</taxon>
        <taxon>Bacteroidota</taxon>
        <taxon>Sphingobacteriia</taxon>
        <taxon>Sphingobacteriales</taxon>
        <taxon>Sphingobacteriaceae</taxon>
        <taxon>Mucilaginibacter</taxon>
    </lineage>
</organism>
<dbReference type="EMBL" id="CP066775">
    <property type="protein sequence ID" value="QQL48821.1"/>
    <property type="molecule type" value="Genomic_DNA"/>
</dbReference>
<sequence length="281" mass="31476">MRSICLLAIFTFLFLLTATAQIPRYKVHAVKFAGTAIPFTVSDWALNGPKTKVDINFSVWVIKGDNGKVILFDTGFLKDAEDAADFKIKDYIRPDSALMKLGIKPGDVTDVIISHPHWDHIDGVSLFPNAHFWMQKEDYNYFVGQTWQKGIGSGGFAKRDVRKIVDLNLEGRLTLINGDDKQILPDIRVYTGSRHTFNSQYVVVNTGINKIVLASDNIWVYYSLQHLSPPSNGGTLDPAGYVREMKRMKTLASNVKFIIPGHDGKVFSIFPKVADGIVEIR</sequence>
<dbReference type="GO" id="GO:0016787">
    <property type="term" value="F:hydrolase activity"/>
    <property type="evidence" value="ECO:0007669"/>
    <property type="project" value="UniProtKB-KW"/>
</dbReference>
<evidence type="ECO:0000256" key="5">
    <source>
        <dbReference type="ARBA" id="ARBA00022833"/>
    </source>
</evidence>
<dbReference type="InterPro" id="IPR036866">
    <property type="entry name" value="RibonucZ/Hydroxyglut_hydro"/>
</dbReference>
<evidence type="ECO:0000259" key="6">
    <source>
        <dbReference type="SMART" id="SM00849"/>
    </source>
</evidence>
<feature type="domain" description="Metallo-beta-lactamase" evidence="6">
    <location>
        <begin position="56"/>
        <end position="262"/>
    </location>
</feature>
<keyword evidence="3" id="KW-0479">Metal-binding</keyword>
<name>A0A6I4I1X2_9SPHI</name>
<gene>
    <name evidence="7" type="ORF">GO620_011595</name>
</gene>
<accession>A0A6I4I1X2</accession>
<evidence type="ECO:0000256" key="1">
    <source>
        <dbReference type="ARBA" id="ARBA00001947"/>
    </source>
</evidence>
<reference evidence="7 8" key="1">
    <citation type="submission" date="2020-12" db="EMBL/GenBank/DDBJ databases">
        <title>HMF7856_wgs.fasta genome submission.</title>
        <authorList>
            <person name="Kang H."/>
            <person name="Kim H."/>
            <person name="Joh K."/>
        </authorList>
    </citation>
    <scope>NUCLEOTIDE SEQUENCE [LARGE SCALE GENOMIC DNA]</scope>
    <source>
        <strain evidence="7 8">HMF7856</strain>
    </source>
</reference>
<dbReference type="CDD" id="cd07729">
    <property type="entry name" value="AHL_lactonase_MBL-fold"/>
    <property type="match status" value="1"/>
</dbReference>
<dbReference type="GO" id="GO:0046872">
    <property type="term" value="F:metal ion binding"/>
    <property type="evidence" value="ECO:0007669"/>
    <property type="project" value="UniProtKB-KW"/>
</dbReference>